<dbReference type="InterPro" id="IPR012677">
    <property type="entry name" value="Nucleotide-bd_a/b_plait_sf"/>
</dbReference>
<keyword evidence="5" id="KW-1185">Reference proteome</keyword>
<dbReference type="Gene3D" id="3.30.70.330">
    <property type="match status" value="1"/>
</dbReference>
<dbReference type="GO" id="GO:0034456">
    <property type="term" value="C:UTP-C complex"/>
    <property type="evidence" value="ECO:0007669"/>
    <property type="project" value="TreeGrafter"/>
</dbReference>
<dbReference type="GO" id="GO:0003676">
    <property type="term" value="F:nucleic acid binding"/>
    <property type="evidence" value="ECO:0007669"/>
    <property type="project" value="InterPro"/>
</dbReference>
<dbReference type="AlphaFoldDB" id="A0A6A6JNN4"/>
<dbReference type="GeneID" id="54551228"/>
<gene>
    <name evidence="4" type="ORF">EI97DRAFT_431937</name>
</gene>
<dbReference type="GO" id="GO:0000028">
    <property type="term" value="P:ribosomal small subunit assembly"/>
    <property type="evidence" value="ECO:0007669"/>
    <property type="project" value="TreeGrafter"/>
</dbReference>
<dbReference type="OrthoDB" id="5390at2759"/>
<feature type="domain" description="Ribosomal RNA-processing protein 7 C-terminal" evidence="2">
    <location>
        <begin position="205"/>
        <end position="321"/>
    </location>
</feature>
<dbReference type="RefSeq" id="XP_033655403.1">
    <property type="nucleotide sequence ID" value="XM_033798053.1"/>
</dbReference>
<dbReference type="InterPro" id="IPR040446">
    <property type="entry name" value="RRP7"/>
</dbReference>
<dbReference type="Pfam" id="PF17799">
    <property type="entry name" value="RRM_Rrp7"/>
    <property type="match status" value="1"/>
</dbReference>
<evidence type="ECO:0000313" key="4">
    <source>
        <dbReference type="EMBL" id="KAF2277864.1"/>
    </source>
</evidence>
<comment type="similarity">
    <text evidence="1">Belongs to the RRP7 family.</text>
</comment>
<feature type="domain" description="Rrp7 RRM-like N-terminal" evidence="3">
    <location>
        <begin position="14"/>
        <end position="201"/>
    </location>
</feature>
<evidence type="ECO:0000259" key="3">
    <source>
        <dbReference type="Pfam" id="PF17799"/>
    </source>
</evidence>
<dbReference type="GO" id="GO:0006364">
    <property type="term" value="P:rRNA processing"/>
    <property type="evidence" value="ECO:0007669"/>
    <property type="project" value="TreeGrafter"/>
</dbReference>
<proteinExistence type="inferred from homology"/>
<dbReference type="CDD" id="cd12950">
    <property type="entry name" value="RRP7_Rrp7p"/>
    <property type="match status" value="1"/>
</dbReference>
<dbReference type="InterPro" id="IPR035979">
    <property type="entry name" value="RBD_domain_sf"/>
</dbReference>
<dbReference type="PANTHER" id="PTHR13191">
    <property type="entry name" value="RIBOSOMAL RNA PROCESSING PROTEIN 7-RELATED"/>
    <property type="match status" value="1"/>
</dbReference>
<protein>
    <recommendedName>
        <fullName evidence="6">RRM domain-containing protein</fullName>
    </recommendedName>
</protein>
<evidence type="ECO:0000313" key="5">
    <source>
        <dbReference type="Proteomes" id="UP000800097"/>
    </source>
</evidence>
<name>A0A6A6JNN4_WESOR</name>
<dbReference type="CDD" id="cd12293">
    <property type="entry name" value="dRRM_Rrp7p"/>
    <property type="match status" value="1"/>
</dbReference>
<dbReference type="Proteomes" id="UP000800097">
    <property type="component" value="Unassembled WGS sequence"/>
</dbReference>
<evidence type="ECO:0000256" key="1">
    <source>
        <dbReference type="ARBA" id="ARBA00006110"/>
    </source>
</evidence>
<dbReference type="Pfam" id="PF12923">
    <property type="entry name" value="RRP7"/>
    <property type="match status" value="1"/>
</dbReference>
<dbReference type="PANTHER" id="PTHR13191:SF0">
    <property type="entry name" value="RIBOSOMAL RNA-PROCESSING PROTEIN 7 HOMOLOG A-RELATED"/>
    <property type="match status" value="1"/>
</dbReference>
<evidence type="ECO:0000259" key="2">
    <source>
        <dbReference type="Pfam" id="PF12923"/>
    </source>
</evidence>
<dbReference type="EMBL" id="ML986489">
    <property type="protein sequence ID" value="KAF2277864.1"/>
    <property type="molecule type" value="Genomic_DNA"/>
</dbReference>
<dbReference type="Gene3D" id="6.10.250.1770">
    <property type="match status" value="1"/>
</dbReference>
<dbReference type="InterPro" id="IPR024326">
    <property type="entry name" value="RRP7_C"/>
</dbReference>
<dbReference type="InterPro" id="IPR040447">
    <property type="entry name" value="RRM_Rrp7"/>
</dbReference>
<organism evidence="4 5">
    <name type="scientific">Westerdykella ornata</name>
    <dbReference type="NCBI Taxonomy" id="318751"/>
    <lineage>
        <taxon>Eukaryota</taxon>
        <taxon>Fungi</taxon>
        <taxon>Dikarya</taxon>
        <taxon>Ascomycota</taxon>
        <taxon>Pezizomycotina</taxon>
        <taxon>Dothideomycetes</taxon>
        <taxon>Pleosporomycetidae</taxon>
        <taxon>Pleosporales</taxon>
        <taxon>Sporormiaceae</taxon>
        <taxon>Westerdykella</taxon>
    </lineage>
</organism>
<dbReference type="SUPFAM" id="SSF54928">
    <property type="entry name" value="RNA-binding domain, RBD"/>
    <property type="match status" value="1"/>
</dbReference>
<reference evidence="4" key="1">
    <citation type="journal article" date="2020" name="Stud. Mycol.">
        <title>101 Dothideomycetes genomes: a test case for predicting lifestyles and emergence of pathogens.</title>
        <authorList>
            <person name="Haridas S."/>
            <person name="Albert R."/>
            <person name="Binder M."/>
            <person name="Bloem J."/>
            <person name="Labutti K."/>
            <person name="Salamov A."/>
            <person name="Andreopoulos B."/>
            <person name="Baker S."/>
            <person name="Barry K."/>
            <person name="Bills G."/>
            <person name="Bluhm B."/>
            <person name="Cannon C."/>
            <person name="Castanera R."/>
            <person name="Culley D."/>
            <person name="Daum C."/>
            <person name="Ezra D."/>
            <person name="Gonzalez J."/>
            <person name="Henrissat B."/>
            <person name="Kuo A."/>
            <person name="Liang C."/>
            <person name="Lipzen A."/>
            <person name="Lutzoni F."/>
            <person name="Magnuson J."/>
            <person name="Mondo S."/>
            <person name="Nolan M."/>
            <person name="Ohm R."/>
            <person name="Pangilinan J."/>
            <person name="Park H.-J."/>
            <person name="Ramirez L."/>
            <person name="Alfaro M."/>
            <person name="Sun H."/>
            <person name="Tritt A."/>
            <person name="Yoshinaga Y."/>
            <person name="Zwiers L.-H."/>
            <person name="Turgeon B."/>
            <person name="Goodwin S."/>
            <person name="Spatafora J."/>
            <person name="Crous P."/>
            <person name="Grigoriev I."/>
        </authorList>
    </citation>
    <scope>NUCLEOTIDE SEQUENCE</scope>
    <source>
        <strain evidence="4">CBS 379.55</strain>
    </source>
</reference>
<sequence>MASNKAAKRPPKTVSGFAILPLTLPSLPSLPSQCNDAKHYLYIKPHEPSHPDPDADRSLFISNVPFDANEANLRTLFAEQFGGLRVERVEFDGSVPAAPSWKRYKHAPVVSMAAGSSGRGRKRKRDEEVVAEGVVEDEESALPRVWKGELRPSGACAVVVFVDKASARGAWKEVRAAVKEGREIRWVGGEVVLGVQRYKQHHALTFPAKPLLQSSINAYLSQFTAAETARNRLRLKARSVPDEDGFITVTRGGRAGPARLEDAERKQKELEERRKKNGVKDDFYRFQTREKRKEREVELRKAFEKDRERVEEMRRRRGKVRVME</sequence>
<dbReference type="GO" id="GO:0032545">
    <property type="term" value="C:CURI complex"/>
    <property type="evidence" value="ECO:0007669"/>
    <property type="project" value="TreeGrafter"/>
</dbReference>
<accession>A0A6A6JNN4</accession>
<evidence type="ECO:0008006" key="6">
    <source>
        <dbReference type="Google" id="ProtNLM"/>
    </source>
</evidence>